<accession>A0AAV1RAV9</accession>
<feature type="compositionally biased region" description="Low complexity" evidence="1">
    <location>
        <begin position="684"/>
        <end position="699"/>
    </location>
</feature>
<gene>
    <name evidence="2" type="ORF">DCAF_LOCUS7888</name>
</gene>
<name>A0AAV1RAV9_9ROSI</name>
<feature type="compositionally biased region" description="Polar residues" evidence="1">
    <location>
        <begin position="621"/>
        <end position="632"/>
    </location>
</feature>
<feature type="region of interest" description="Disordered" evidence="1">
    <location>
        <begin position="569"/>
        <end position="635"/>
    </location>
</feature>
<sequence length="733" mass="82108">MEEESQYSLKINGEEDFYEKIEAPKFVDLNAPDHDHPGDDRYWFCLRVGCDQKHEEEMDSEAIYKNFVLRVMAARSPNIRLRKALYRKDSSANIKCPQTVPAKSSKPRVSRLALISSISKRMVDPKVKVKPLAKQNATPNARAKQSSVVSKALTTPRNKKQLSNPDAFRSVRNPKPKAIANSRVVAKALFHSPKKSLRRKTSIELDTTVKKIYAGMKKLEITDGKKHALVCNTPLPSNALRKQPRGREVKSRVYDGLVSQNCKGKESKSSKCLMKKNKGKNLKQYHGPMPREGAENDFGDMEIEEKSRNGSLGVCSTDKCDEGNNAHERPLTTVKIEPSVVENKFEALSDANGNTQSNYEERDLGEIDVPELLASSEEGNETNERHGEEDEMNSTLDKGTDGTMDSNDRKHTLISDDKENDSEAIDCYNKENASASDDNREMDLNTGHLKRQSLGKHESVKSTQKIAKAMTNPSKESFITDAIGVQVLKHRKPKPTNPKPFRLRTDERGILKEATLEKKLHPAPLKEIMTVMRFPGGNLQKKQNALLRNDKSLEQTESANDTLEACKKERNTTQKEKHQNQTSSLKNPKERVRRKLSSAPLRHTVSSQQKLVSPLQKHSQDMTTTQNLGNTLKRTKSPFLRKVTRSQETSSITKETLTTTIPGQLGVIKEDSPTILRPKEAAKPSKSSASPETKASASAVSRQSLQGKRPTTIPKEPNFHTIHTPKSCTRRVA</sequence>
<feature type="region of interest" description="Disordered" evidence="1">
    <location>
        <begin position="132"/>
        <end position="173"/>
    </location>
</feature>
<dbReference type="EMBL" id="CAWUPB010000913">
    <property type="protein sequence ID" value="CAK7330305.1"/>
    <property type="molecule type" value="Genomic_DNA"/>
</dbReference>
<evidence type="ECO:0000256" key="1">
    <source>
        <dbReference type="SAM" id="MobiDB-lite"/>
    </source>
</evidence>
<feature type="region of interest" description="Disordered" evidence="1">
    <location>
        <begin position="664"/>
        <end position="733"/>
    </location>
</feature>
<feature type="region of interest" description="Disordered" evidence="1">
    <location>
        <begin position="376"/>
        <end position="423"/>
    </location>
</feature>
<keyword evidence="3" id="KW-1185">Reference proteome</keyword>
<organism evidence="2 3">
    <name type="scientific">Dovyalis caffra</name>
    <dbReference type="NCBI Taxonomy" id="77055"/>
    <lineage>
        <taxon>Eukaryota</taxon>
        <taxon>Viridiplantae</taxon>
        <taxon>Streptophyta</taxon>
        <taxon>Embryophyta</taxon>
        <taxon>Tracheophyta</taxon>
        <taxon>Spermatophyta</taxon>
        <taxon>Magnoliopsida</taxon>
        <taxon>eudicotyledons</taxon>
        <taxon>Gunneridae</taxon>
        <taxon>Pentapetalae</taxon>
        <taxon>rosids</taxon>
        <taxon>fabids</taxon>
        <taxon>Malpighiales</taxon>
        <taxon>Salicaceae</taxon>
        <taxon>Flacourtieae</taxon>
        <taxon>Dovyalis</taxon>
    </lineage>
</organism>
<comment type="caution">
    <text evidence="2">The sequence shown here is derived from an EMBL/GenBank/DDBJ whole genome shotgun (WGS) entry which is preliminary data.</text>
</comment>
<dbReference type="AlphaFoldDB" id="A0AAV1RAV9"/>
<dbReference type="Proteomes" id="UP001314170">
    <property type="component" value="Unassembled WGS sequence"/>
</dbReference>
<dbReference type="PANTHER" id="PTHR37241:SF1">
    <property type="entry name" value="NEUROFILAMENT HEAVY PROTEIN"/>
    <property type="match status" value="1"/>
</dbReference>
<feature type="compositionally biased region" description="Polar residues" evidence="1">
    <location>
        <begin position="135"/>
        <end position="164"/>
    </location>
</feature>
<proteinExistence type="predicted"/>
<reference evidence="2 3" key="1">
    <citation type="submission" date="2024-01" db="EMBL/GenBank/DDBJ databases">
        <authorList>
            <person name="Waweru B."/>
        </authorList>
    </citation>
    <scope>NUCLEOTIDE SEQUENCE [LARGE SCALE GENOMIC DNA]</scope>
</reference>
<feature type="compositionally biased region" description="Basic and acidic residues" evidence="1">
    <location>
        <begin position="569"/>
        <end position="579"/>
    </location>
</feature>
<feature type="compositionally biased region" description="Basic and acidic residues" evidence="1">
    <location>
        <begin position="668"/>
        <end position="683"/>
    </location>
</feature>
<evidence type="ECO:0000313" key="2">
    <source>
        <dbReference type="EMBL" id="CAK7330305.1"/>
    </source>
</evidence>
<feature type="compositionally biased region" description="Basic and acidic residues" evidence="1">
    <location>
        <begin position="406"/>
        <end position="417"/>
    </location>
</feature>
<evidence type="ECO:0000313" key="3">
    <source>
        <dbReference type="Proteomes" id="UP001314170"/>
    </source>
</evidence>
<dbReference type="PANTHER" id="PTHR37241">
    <property type="entry name" value="NEUROFILAMENT HEAVY PROTEIN"/>
    <property type="match status" value="1"/>
</dbReference>
<protein>
    <submittedName>
        <fullName evidence="2">Uncharacterized protein</fullName>
    </submittedName>
</protein>